<dbReference type="AlphaFoldDB" id="A0A072PKU7"/>
<proteinExistence type="inferred from homology"/>
<evidence type="ECO:0000256" key="3">
    <source>
        <dbReference type="ARBA" id="ARBA00022630"/>
    </source>
</evidence>
<dbReference type="EMBL" id="AMGV01000002">
    <property type="protein sequence ID" value="KEF60714.1"/>
    <property type="molecule type" value="Genomic_DNA"/>
</dbReference>
<dbReference type="Pfam" id="PF00743">
    <property type="entry name" value="FMO-like"/>
    <property type="match status" value="1"/>
</dbReference>
<dbReference type="GeneID" id="25277220"/>
<dbReference type="Proteomes" id="UP000027920">
    <property type="component" value="Unassembled WGS sequence"/>
</dbReference>
<dbReference type="OrthoDB" id="74360at2759"/>
<comment type="similarity">
    <text evidence="2">Belongs to the FAD-binding monooxygenase family.</text>
</comment>
<evidence type="ECO:0000256" key="1">
    <source>
        <dbReference type="ARBA" id="ARBA00001974"/>
    </source>
</evidence>
<gene>
    <name evidence="6" type="ORF">A1O9_02275</name>
</gene>
<dbReference type="InterPro" id="IPR020946">
    <property type="entry name" value="Flavin_mOase-like"/>
</dbReference>
<dbReference type="HOGENOM" id="CLU_006937_6_2_1"/>
<evidence type="ECO:0000256" key="4">
    <source>
        <dbReference type="ARBA" id="ARBA00022827"/>
    </source>
</evidence>
<dbReference type="GO" id="GO:0004499">
    <property type="term" value="F:N,N-dimethylaniline monooxygenase activity"/>
    <property type="evidence" value="ECO:0007669"/>
    <property type="project" value="InterPro"/>
</dbReference>
<dbReference type="Gene3D" id="3.50.50.60">
    <property type="entry name" value="FAD/NAD(P)-binding domain"/>
    <property type="match status" value="3"/>
</dbReference>
<dbReference type="PANTHER" id="PTHR42877:SF1">
    <property type="entry name" value="FAD-BINDING MONOOXYGENASE STCW"/>
    <property type="match status" value="1"/>
</dbReference>
<dbReference type="GO" id="GO:0050661">
    <property type="term" value="F:NADP binding"/>
    <property type="evidence" value="ECO:0007669"/>
    <property type="project" value="InterPro"/>
</dbReference>
<comment type="cofactor">
    <cofactor evidence="1">
        <name>FAD</name>
        <dbReference type="ChEBI" id="CHEBI:57692"/>
    </cofactor>
</comment>
<reference evidence="6 7" key="1">
    <citation type="submission" date="2013-03" db="EMBL/GenBank/DDBJ databases">
        <title>The Genome Sequence of Exophiala aquamarina CBS 119918.</title>
        <authorList>
            <consortium name="The Broad Institute Genomics Platform"/>
            <person name="Cuomo C."/>
            <person name="de Hoog S."/>
            <person name="Gorbushina A."/>
            <person name="Walker B."/>
            <person name="Young S.K."/>
            <person name="Zeng Q."/>
            <person name="Gargeya S."/>
            <person name="Fitzgerald M."/>
            <person name="Haas B."/>
            <person name="Abouelleil A."/>
            <person name="Allen A.W."/>
            <person name="Alvarado L."/>
            <person name="Arachchi H.M."/>
            <person name="Berlin A.M."/>
            <person name="Chapman S.B."/>
            <person name="Gainer-Dewar J."/>
            <person name="Goldberg J."/>
            <person name="Griggs A."/>
            <person name="Gujja S."/>
            <person name="Hansen M."/>
            <person name="Howarth C."/>
            <person name="Imamovic A."/>
            <person name="Ireland A."/>
            <person name="Larimer J."/>
            <person name="McCowan C."/>
            <person name="Murphy C."/>
            <person name="Pearson M."/>
            <person name="Poon T.W."/>
            <person name="Priest M."/>
            <person name="Roberts A."/>
            <person name="Saif S."/>
            <person name="Shea T."/>
            <person name="Sisk P."/>
            <person name="Sykes S."/>
            <person name="Wortman J."/>
            <person name="Nusbaum C."/>
            <person name="Birren B."/>
        </authorList>
    </citation>
    <scope>NUCLEOTIDE SEQUENCE [LARGE SCALE GENOMIC DNA]</scope>
    <source>
        <strain evidence="6 7">CBS 119918</strain>
    </source>
</reference>
<dbReference type="VEuPathDB" id="FungiDB:A1O9_02275"/>
<evidence type="ECO:0008006" key="8">
    <source>
        <dbReference type="Google" id="ProtNLM"/>
    </source>
</evidence>
<evidence type="ECO:0000313" key="6">
    <source>
        <dbReference type="EMBL" id="KEF60714.1"/>
    </source>
</evidence>
<evidence type="ECO:0000313" key="7">
    <source>
        <dbReference type="Proteomes" id="UP000027920"/>
    </source>
</evidence>
<dbReference type="PANTHER" id="PTHR42877">
    <property type="entry name" value="L-ORNITHINE N(5)-MONOOXYGENASE-RELATED"/>
    <property type="match status" value="1"/>
</dbReference>
<accession>A0A072PKU7</accession>
<dbReference type="RefSeq" id="XP_013263304.1">
    <property type="nucleotide sequence ID" value="XM_013407850.1"/>
</dbReference>
<sequence>MAQKNFGRKLRCIVIGAGQGKAVLVMYQATFTNTASYQTPIGQACKIHIYTLPFERGSLTLDPGRSYASSAEIQAYLKAFTFHYGIHKRISFKSKVEKAVWSESSSTWTVSVAGKGSFEAEFLINAGGIFNNVSYPNIEGLQDFAGPLLHTAAWDNDSNLIGKRVAIIGAGASAIQCLPAIQSQVEHVDIYIRTPSWITPPAGSTINQERNHEYTQDEIAMFKGDTHFSLSARQEMESVFNRAYKTFIRDGDEQRAVRAKLETYMRARITRSELQADLIPKFDVGCRRISPGEAYLEALQKAHVQPIFKSIDRATPDGLVADGLLRHYDVLIAATGFDTSFRPRFPIIGEDGKDLRELWKDEPPSYLGVAVSGFPNYLTFLGPNTPIANGSLMGTLEATADYFIKILEKVMREDVISINVKEEAQADFNSHTQRLMKTMVWSGPCNSWYKSKQGKVTAVWPGSSLHYREVLASCRWEDFEWRYSGNRFACWGQGFSDVEKAGKTNAEDLAYYMEAHDNLPLEAYYLAAKGYSGSAGPSPCFKPVDETLSGAESFSAESWETRTADALVYDAAALSA</sequence>
<keyword evidence="4" id="KW-0274">FAD</keyword>
<name>A0A072PKU7_9EURO</name>
<keyword evidence="7" id="KW-1185">Reference proteome</keyword>
<protein>
    <recommendedName>
        <fullName evidence="8">Sterigmatocystin biosynthesis monooxygenase stcW</fullName>
    </recommendedName>
</protein>
<comment type="caution">
    <text evidence="6">The sequence shown here is derived from an EMBL/GenBank/DDBJ whole genome shotgun (WGS) entry which is preliminary data.</text>
</comment>
<evidence type="ECO:0000256" key="5">
    <source>
        <dbReference type="ARBA" id="ARBA00023002"/>
    </source>
</evidence>
<dbReference type="InterPro" id="IPR036188">
    <property type="entry name" value="FAD/NAD-bd_sf"/>
</dbReference>
<keyword evidence="5" id="KW-0560">Oxidoreductase</keyword>
<dbReference type="InterPro" id="IPR051209">
    <property type="entry name" value="FAD-bind_Monooxygenase_sf"/>
</dbReference>
<evidence type="ECO:0000256" key="2">
    <source>
        <dbReference type="ARBA" id="ARBA00010139"/>
    </source>
</evidence>
<keyword evidence="3" id="KW-0285">Flavoprotein</keyword>
<dbReference type="SUPFAM" id="SSF51905">
    <property type="entry name" value="FAD/NAD(P)-binding domain"/>
    <property type="match status" value="3"/>
</dbReference>
<dbReference type="GO" id="GO:0050660">
    <property type="term" value="F:flavin adenine dinucleotide binding"/>
    <property type="evidence" value="ECO:0007669"/>
    <property type="project" value="InterPro"/>
</dbReference>
<organism evidence="6 7">
    <name type="scientific">Exophiala aquamarina CBS 119918</name>
    <dbReference type="NCBI Taxonomy" id="1182545"/>
    <lineage>
        <taxon>Eukaryota</taxon>
        <taxon>Fungi</taxon>
        <taxon>Dikarya</taxon>
        <taxon>Ascomycota</taxon>
        <taxon>Pezizomycotina</taxon>
        <taxon>Eurotiomycetes</taxon>
        <taxon>Chaetothyriomycetidae</taxon>
        <taxon>Chaetothyriales</taxon>
        <taxon>Herpotrichiellaceae</taxon>
        <taxon>Exophiala</taxon>
    </lineage>
</organism>